<evidence type="ECO:0000256" key="7">
    <source>
        <dbReference type="PROSITE-ProRule" id="PRU01379"/>
    </source>
</evidence>
<dbReference type="PROSITE" id="PS52035">
    <property type="entry name" value="PEPTIDASE_M14"/>
    <property type="match status" value="1"/>
</dbReference>
<dbReference type="PANTHER" id="PTHR11705">
    <property type="entry name" value="PROTEASE FAMILY M14 CARBOXYPEPTIDASE A,B"/>
    <property type="match status" value="1"/>
</dbReference>
<dbReference type="GO" id="GO:0008270">
    <property type="term" value="F:zinc ion binding"/>
    <property type="evidence" value="ECO:0007669"/>
    <property type="project" value="InterPro"/>
</dbReference>
<dbReference type="InterPro" id="IPR000834">
    <property type="entry name" value="Peptidase_M14"/>
</dbReference>
<feature type="domain" description="Peptidase M14" evidence="9">
    <location>
        <begin position="54"/>
        <end position="369"/>
    </location>
</feature>
<dbReference type="RefSeq" id="WP_126790578.1">
    <property type="nucleotide sequence ID" value="NZ_PIPI01000001.1"/>
</dbReference>
<dbReference type="Proteomes" id="UP000288212">
    <property type="component" value="Unassembled WGS sequence"/>
</dbReference>
<name>A0A432VY72_9GAMM</name>
<feature type="signal peptide" evidence="8">
    <location>
        <begin position="1"/>
        <end position="20"/>
    </location>
</feature>
<dbReference type="EMBL" id="PIPI01000001">
    <property type="protein sequence ID" value="RUO21596.1"/>
    <property type="molecule type" value="Genomic_DNA"/>
</dbReference>
<comment type="cofactor">
    <cofactor evidence="1">
        <name>Zn(2+)</name>
        <dbReference type="ChEBI" id="CHEBI:29105"/>
    </cofactor>
</comment>
<dbReference type="Gene3D" id="3.40.50.880">
    <property type="match status" value="1"/>
</dbReference>
<evidence type="ECO:0000256" key="8">
    <source>
        <dbReference type="SAM" id="SignalP"/>
    </source>
</evidence>
<dbReference type="Gene3D" id="3.40.630.10">
    <property type="entry name" value="Zn peptidases"/>
    <property type="match status" value="1"/>
</dbReference>
<comment type="caution">
    <text evidence="10">The sequence shown here is derived from an EMBL/GenBank/DDBJ whole genome shotgun (WGS) entry which is preliminary data.</text>
</comment>
<keyword evidence="6" id="KW-0482">Metalloprotease</keyword>
<comment type="similarity">
    <text evidence="2 7">Belongs to the peptidase M14 family.</text>
</comment>
<evidence type="ECO:0000256" key="6">
    <source>
        <dbReference type="ARBA" id="ARBA00023049"/>
    </source>
</evidence>
<evidence type="ECO:0000256" key="3">
    <source>
        <dbReference type="ARBA" id="ARBA00022670"/>
    </source>
</evidence>
<dbReference type="AlphaFoldDB" id="A0A432VY72"/>
<keyword evidence="3" id="KW-0645">Protease</keyword>
<evidence type="ECO:0000256" key="1">
    <source>
        <dbReference type="ARBA" id="ARBA00001947"/>
    </source>
</evidence>
<reference evidence="10 11" key="1">
    <citation type="journal article" date="2011" name="Front. Microbiol.">
        <title>Genomic signatures of strain selection and enhancement in Bacillus atrophaeus var. globigii, a historical biowarfare simulant.</title>
        <authorList>
            <person name="Gibbons H.S."/>
            <person name="Broomall S.M."/>
            <person name="McNew L.A."/>
            <person name="Daligault H."/>
            <person name="Chapman C."/>
            <person name="Bruce D."/>
            <person name="Karavis M."/>
            <person name="Krepps M."/>
            <person name="McGregor P.A."/>
            <person name="Hong C."/>
            <person name="Park K.H."/>
            <person name="Akmal A."/>
            <person name="Feldman A."/>
            <person name="Lin J.S."/>
            <person name="Chang W.E."/>
            <person name="Higgs B.W."/>
            <person name="Demirev P."/>
            <person name="Lindquist J."/>
            <person name="Liem A."/>
            <person name="Fochler E."/>
            <person name="Read T.D."/>
            <person name="Tapia R."/>
            <person name="Johnson S."/>
            <person name="Bishop-Lilly K.A."/>
            <person name="Detter C."/>
            <person name="Han C."/>
            <person name="Sozhamannan S."/>
            <person name="Rosenzweig C.N."/>
            <person name="Skowronski E.W."/>
        </authorList>
    </citation>
    <scope>NUCLEOTIDE SEQUENCE [LARGE SCALE GENOMIC DNA]</scope>
    <source>
        <strain evidence="10 11">AK5</strain>
    </source>
</reference>
<keyword evidence="11" id="KW-1185">Reference proteome</keyword>
<keyword evidence="4" id="KW-0378">Hydrolase</keyword>
<dbReference type="GO" id="GO:0006508">
    <property type="term" value="P:proteolysis"/>
    <property type="evidence" value="ECO:0007669"/>
    <property type="project" value="UniProtKB-KW"/>
</dbReference>
<evidence type="ECO:0000256" key="2">
    <source>
        <dbReference type="ARBA" id="ARBA00005988"/>
    </source>
</evidence>
<evidence type="ECO:0000256" key="5">
    <source>
        <dbReference type="ARBA" id="ARBA00022833"/>
    </source>
</evidence>
<keyword evidence="5" id="KW-0862">Zinc</keyword>
<evidence type="ECO:0000259" key="9">
    <source>
        <dbReference type="PROSITE" id="PS52035"/>
    </source>
</evidence>
<dbReference type="Pfam" id="PF00246">
    <property type="entry name" value="Peptidase_M14"/>
    <property type="match status" value="1"/>
</dbReference>
<dbReference type="SUPFAM" id="SSF53187">
    <property type="entry name" value="Zn-dependent exopeptidases"/>
    <property type="match status" value="1"/>
</dbReference>
<dbReference type="CDD" id="cd03143">
    <property type="entry name" value="A4_beta-galactosidase_middle_domain"/>
    <property type="match status" value="1"/>
</dbReference>
<keyword evidence="8" id="KW-0732">Signal</keyword>
<protein>
    <submittedName>
        <fullName evidence="10">Peptidase M14</fullName>
    </submittedName>
</protein>
<feature type="chain" id="PRO_5019588202" evidence="8">
    <location>
        <begin position="21"/>
        <end position="895"/>
    </location>
</feature>
<organism evidence="10 11">
    <name type="scientific">Aliidiomarina haloalkalitolerans</name>
    <dbReference type="NCBI Taxonomy" id="859059"/>
    <lineage>
        <taxon>Bacteria</taxon>
        <taxon>Pseudomonadati</taxon>
        <taxon>Pseudomonadota</taxon>
        <taxon>Gammaproteobacteria</taxon>
        <taxon>Alteromonadales</taxon>
        <taxon>Idiomarinaceae</taxon>
        <taxon>Aliidiomarina</taxon>
    </lineage>
</organism>
<proteinExistence type="inferred from homology"/>
<sequence length="895" mass="99717">MKTTISLVALAIVASISTSAATVSASETVPTWPAATYQQTPTIEQVLGYPAGTRVSSPEQISRYFEALAQAHPDQVKLVPYGETWQGRPLFYAVIGSKENIARLDEIEAGMRSLADPRTLNERQAQQLMNNLPASVWIANSVHGNEISPAEASMVTAFHLLSSADERTQSMLNNTLVYLDPLQNPDGRARFVSRFYATIGLEPSDDRISAEHNEPWPNGRTNHYLFDMNRDWLALTQPETRGRIAAHLQTFPLIFVDSHEMGGDLPYYFTPEAHPFNPFITSEQREGLNWVGEHNATLFDQFGYDYFTREIFDAFYPGYGASWPLYQGSLAMTYEMGSARGHHFRTREGEILTYADGVQQNFVAFMATIETASERRRELLNRFYQYRQSGIEKGSRGDVRSYIFPNQRDIAGNRKLAALLSEQGIEVGQAQANFRACGNQYAEGAYIVQAAQPTYHLIRTLLDQHVPMDADFIKEQERLRANNLPDQIYDVTAWSLPLMFNVEMDICNQQPRVAVNEVSSDRIVAGKVNNADAAFGFAVAWGDMNSGRLLTAALREGLLVRSSDLSFKHANGTTYPAGSLIIPRAGNPENLTEILTQIATESGAHVDGLEKSWMQDGPNVGSANVQRMFAPNIAMAWDVPTNVLSAGSTRFIIEREFNYPVTAIRPDRLSWEDLSRYNVIILPATAGGNYEQYLGNQGRENLRQWVQRGGVLITLGNATRFAISGEQPLLNSALEKKAQLDDVAAKPAGSRVSGAIIAGHDDHLRYLRDPDAGPDWVSGVITRAEVDQEHWLTAGIHTQLHTMFIGSDIYTPLRINDGRNVVNYASKDNVLASGFMWPENHEQIAHKPLVMVQNHGRGMVISFTQEPNFRAYLDGQQVLLMNAIFRAAAHARPLR</sequence>
<evidence type="ECO:0000256" key="4">
    <source>
        <dbReference type="ARBA" id="ARBA00022801"/>
    </source>
</evidence>
<gene>
    <name evidence="10" type="ORF">CWE06_01705</name>
</gene>
<dbReference type="OrthoDB" id="9758209at2"/>
<feature type="active site" description="Proton donor/acceptor" evidence="7">
    <location>
        <position position="335"/>
    </location>
</feature>
<evidence type="ECO:0000313" key="11">
    <source>
        <dbReference type="Proteomes" id="UP000288212"/>
    </source>
</evidence>
<dbReference type="SUPFAM" id="SSF52317">
    <property type="entry name" value="Class I glutamine amidotransferase-like"/>
    <property type="match status" value="1"/>
</dbReference>
<dbReference type="PANTHER" id="PTHR11705:SF143">
    <property type="entry name" value="SLL0236 PROTEIN"/>
    <property type="match status" value="1"/>
</dbReference>
<accession>A0A432VY72</accession>
<evidence type="ECO:0000313" key="10">
    <source>
        <dbReference type="EMBL" id="RUO21596.1"/>
    </source>
</evidence>
<dbReference type="GO" id="GO:0005615">
    <property type="term" value="C:extracellular space"/>
    <property type="evidence" value="ECO:0007669"/>
    <property type="project" value="TreeGrafter"/>
</dbReference>
<dbReference type="InterPro" id="IPR029062">
    <property type="entry name" value="Class_I_gatase-like"/>
</dbReference>
<dbReference type="GO" id="GO:0004181">
    <property type="term" value="F:metallocarboxypeptidase activity"/>
    <property type="evidence" value="ECO:0007669"/>
    <property type="project" value="InterPro"/>
</dbReference>